<sequence length="92" mass="10703">MDMCVLHRMQEAERVARRKELPRAFKGTCHVRFGDDEGRSRAKAMKRERARAPTPRGEMKLPNRILVCFSGDLKCRSLVSLCMFCLYSCFFV</sequence>
<accession>A0A6A5SXN0</accession>
<protein>
    <submittedName>
        <fullName evidence="2">Uncharacterized protein</fullName>
    </submittedName>
</protein>
<proteinExistence type="predicted"/>
<name>A0A6A5SXN0_9PLEO</name>
<dbReference type="Proteomes" id="UP000800038">
    <property type="component" value="Unassembled WGS sequence"/>
</dbReference>
<keyword evidence="3" id="KW-1185">Reference proteome</keyword>
<dbReference type="AlphaFoldDB" id="A0A6A5SXN0"/>
<evidence type="ECO:0000256" key="1">
    <source>
        <dbReference type="SAM" id="MobiDB-lite"/>
    </source>
</evidence>
<reference evidence="2" key="1">
    <citation type="journal article" date="2020" name="Stud. Mycol.">
        <title>101 Dothideomycetes genomes: a test case for predicting lifestyles and emergence of pathogens.</title>
        <authorList>
            <person name="Haridas S."/>
            <person name="Albert R."/>
            <person name="Binder M."/>
            <person name="Bloem J."/>
            <person name="Labutti K."/>
            <person name="Salamov A."/>
            <person name="Andreopoulos B."/>
            <person name="Baker S."/>
            <person name="Barry K."/>
            <person name="Bills G."/>
            <person name="Bluhm B."/>
            <person name="Cannon C."/>
            <person name="Castanera R."/>
            <person name="Culley D."/>
            <person name="Daum C."/>
            <person name="Ezra D."/>
            <person name="Gonzalez J."/>
            <person name="Henrissat B."/>
            <person name="Kuo A."/>
            <person name="Liang C."/>
            <person name="Lipzen A."/>
            <person name="Lutzoni F."/>
            <person name="Magnuson J."/>
            <person name="Mondo S."/>
            <person name="Nolan M."/>
            <person name="Ohm R."/>
            <person name="Pangilinan J."/>
            <person name="Park H.-J."/>
            <person name="Ramirez L."/>
            <person name="Alfaro M."/>
            <person name="Sun H."/>
            <person name="Tritt A."/>
            <person name="Yoshinaga Y."/>
            <person name="Zwiers L.-H."/>
            <person name="Turgeon B."/>
            <person name="Goodwin S."/>
            <person name="Spatafora J."/>
            <person name="Crous P."/>
            <person name="Grigoriev I."/>
        </authorList>
    </citation>
    <scope>NUCLEOTIDE SEQUENCE</scope>
    <source>
        <strain evidence="2">CBS 161.51</strain>
    </source>
</reference>
<evidence type="ECO:0000313" key="3">
    <source>
        <dbReference type="Proteomes" id="UP000800038"/>
    </source>
</evidence>
<dbReference type="EMBL" id="ML976016">
    <property type="protein sequence ID" value="KAF1944482.1"/>
    <property type="molecule type" value="Genomic_DNA"/>
</dbReference>
<gene>
    <name evidence="2" type="ORF">EJ02DRAFT_93870</name>
</gene>
<evidence type="ECO:0000313" key="2">
    <source>
        <dbReference type="EMBL" id="KAF1944482.1"/>
    </source>
</evidence>
<organism evidence="2 3">
    <name type="scientific">Clathrospora elynae</name>
    <dbReference type="NCBI Taxonomy" id="706981"/>
    <lineage>
        <taxon>Eukaryota</taxon>
        <taxon>Fungi</taxon>
        <taxon>Dikarya</taxon>
        <taxon>Ascomycota</taxon>
        <taxon>Pezizomycotina</taxon>
        <taxon>Dothideomycetes</taxon>
        <taxon>Pleosporomycetidae</taxon>
        <taxon>Pleosporales</taxon>
        <taxon>Diademaceae</taxon>
        <taxon>Clathrospora</taxon>
    </lineage>
</organism>
<feature type="region of interest" description="Disordered" evidence="1">
    <location>
        <begin position="37"/>
        <end position="57"/>
    </location>
</feature>